<dbReference type="InterPro" id="IPR025558">
    <property type="entry name" value="DUF4283"/>
</dbReference>
<feature type="region of interest" description="Disordered" evidence="1">
    <location>
        <begin position="232"/>
        <end position="267"/>
    </location>
</feature>
<organism evidence="4 5">
    <name type="scientific">Brassica campestris</name>
    <name type="common">Field mustard</name>
    <dbReference type="NCBI Taxonomy" id="3711"/>
    <lineage>
        <taxon>Eukaryota</taxon>
        <taxon>Viridiplantae</taxon>
        <taxon>Streptophyta</taxon>
        <taxon>Embryophyta</taxon>
        <taxon>Tracheophyta</taxon>
        <taxon>Spermatophyta</taxon>
        <taxon>Magnoliopsida</taxon>
        <taxon>eudicotyledons</taxon>
        <taxon>Gunneridae</taxon>
        <taxon>Pentapetalae</taxon>
        <taxon>rosids</taxon>
        <taxon>malvids</taxon>
        <taxon>Brassicales</taxon>
        <taxon>Brassicaceae</taxon>
        <taxon>Brassiceae</taxon>
        <taxon>Brassica</taxon>
    </lineage>
</organism>
<dbReference type="EMBL" id="CM010629">
    <property type="protein sequence ID" value="RID76704.1"/>
    <property type="molecule type" value="Genomic_DNA"/>
</dbReference>
<feature type="compositionally biased region" description="Polar residues" evidence="1">
    <location>
        <begin position="239"/>
        <end position="248"/>
    </location>
</feature>
<dbReference type="AlphaFoldDB" id="A0A398AJ29"/>
<gene>
    <name evidence="4" type="ORF">BRARA_B03663</name>
</gene>
<evidence type="ECO:0000259" key="2">
    <source>
        <dbReference type="Pfam" id="PF14111"/>
    </source>
</evidence>
<evidence type="ECO:0000259" key="3">
    <source>
        <dbReference type="Pfam" id="PF14392"/>
    </source>
</evidence>
<dbReference type="InterPro" id="IPR025836">
    <property type="entry name" value="Zn_knuckle_CX2CX4HX4C"/>
</dbReference>
<dbReference type="InterPro" id="IPR040256">
    <property type="entry name" value="At4g02000-like"/>
</dbReference>
<feature type="compositionally biased region" description="Basic and acidic residues" evidence="1">
    <location>
        <begin position="356"/>
        <end position="366"/>
    </location>
</feature>
<dbReference type="PANTHER" id="PTHR31286:SF163">
    <property type="entry name" value="ZINC KNUCKLE CX2CX4HX4C DOMAIN-CONTAINING PROTEIN"/>
    <property type="match status" value="1"/>
</dbReference>
<dbReference type="Proteomes" id="UP000264353">
    <property type="component" value="Chromosome A2"/>
</dbReference>
<feature type="region of interest" description="Disordered" evidence="1">
    <location>
        <begin position="1"/>
        <end position="29"/>
    </location>
</feature>
<sequence length="366" mass="42334">MEHRRLSAAEKGKGAELGDLQPPRTARVKVPQPDNTELLRKHSLTLIGRVTNKSTQKVWSLIPFFTEHWKTEFKPVGADLGNGLFQFQFELESDLLSVLEQRPYHYARWLVILQRWEPTVSPTFPSLIPFWIKVQGLPVHLWTEETIECIGRDIGLYEKAEITRLSARMRVHVNGLLPLITTSVVEFPNGDEVTTSLVYERLDKHCTKCLRLDHELKECLVARAEAKALKGTREVEGRLSQNSAQESGSIRGASLGSAPYNKKERDLETRGQAAFHFSAVNSVPEQQRRCYQEGKQRQNLRGYKSQTRTWQERGMDRRTYSSSERSKFENARSNRTSREHHHPYQRDLATPPVRSYYREVQRKLPE</sequence>
<accession>A0A398AJ29</accession>
<feature type="non-terminal residue" evidence="4">
    <location>
        <position position="366"/>
    </location>
</feature>
<proteinExistence type="predicted"/>
<dbReference type="Pfam" id="PF14111">
    <property type="entry name" value="DUF4283"/>
    <property type="match status" value="1"/>
</dbReference>
<reference evidence="4 5" key="1">
    <citation type="submission" date="2018-06" db="EMBL/GenBank/DDBJ databases">
        <title>WGS assembly of Brassica rapa FPsc.</title>
        <authorList>
            <person name="Bowman J."/>
            <person name="Kohchi T."/>
            <person name="Yamato K."/>
            <person name="Jenkins J."/>
            <person name="Shu S."/>
            <person name="Ishizaki K."/>
            <person name="Yamaoka S."/>
            <person name="Nishihama R."/>
            <person name="Nakamura Y."/>
            <person name="Berger F."/>
            <person name="Adam C."/>
            <person name="Aki S."/>
            <person name="Althoff F."/>
            <person name="Araki T."/>
            <person name="Arteaga-Vazquez M."/>
            <person name="Balasubrmanian S."/>
            <person name="Bauer D."/>
            <person name="Boehm C."/>
            <person name="Briginshaw L."/>
            <person name="Caballero-Perez J."/>
            <person name="Catarino B."/>
            <person name="Chen F."/>
            <person name="Chiyoda S."/>
            <person name="Chovatia M."/>
            <person name="Davies K."/>
            <person name="Delmans M."/>
            <person name="Demura T."/>
            <person name="Dierschke T."/>
            <person name="Dolan L."/>
            <person name="Dorantes-Acosta A."/>
            <person name="Eklund D."/>
            <person name="Florent S."/>
            <person name="Flores-Sandoval E."/>
            <person name="Fujiyama A."/>
            <person name="Fukuzawa H."/>
            <person name="Galik B."/>
            <person name="Grimanelli D."/>
            <person name="Grimwood J."/>
            <person name="Grossniklaus U."/>
            <person name="Hamada T."/>
            <person name="Haseloff J."/>
            <person name="Hetherington A."/>
            <person name="Higo A."/>
            <person name="Hirakawa Y."/>
            <person name="Hundley H."/>
            <person name="Ikeda Y."/>
            <person name="Inoue K."/>
            <person name="Inoue S."/>
            <person name="Ishida S."/>
            <person name="Jia Q."/>
            <person name="Kakita M."/>
            <person name="Kanazawa T."/>
            <person name="Kawai Y."/>
            <person name="Kawashima T."/>
            <person name="Kennedy M."/>
            <person name="Kinose K."/>
            <person name="Kinoshita T."/>
            <person name="Kohara Y."/>
            <person name="Koide E."/>
            <person name="Komatsu K."/>
            <person name="Kopischke S."/>
            <person name="Kubo M."/>
            <person name="Kyozuka J."/>
            <person name="Lagercrantz U."/>
            <person name="Lin S."/>
            <person name="Lindquist E."/>
            <person name="Lipzen A."/>
            <person name="Lu C."/>
            <person name="Luna E."/>
            <person name="Martienssen R."/>
            <person name="Minamino N."/>
            <person name="Mizutani M."/>
            <person name="Mizutani M."/>
            <person name="Mochizuki N."/>
            <person name="Monte I."/>
            <person name="Mosher R."/>
            <person name="Nagasaki H."/>
            <person name="Nakagami H."/>
            <person name="Naramoto S."/>
            <person name="Nishitani K."/>
            <person name="Ohtani M."/>
            <person name="Okamoto T."/>
            <person name="Okumura M."/>
            <person name="Phillips J."/>
            <person name="Pollak B."/>
            <person name="Reinders A."/>
            <person name="Roevekamp M."/>
            <person name="Sano R."/>
            <person name="Sawa S."/>
            <person name="Schmid M."/>
            <person name="Shirakawa M."/>
            <person name="Solano R."/>
            <person name="Spunde A."/>
            <person name="Suetsugu N."/>
            <person name="Sugano S."/>
            <person name="Sugiyama A."/>
            <person name="Sun R."/>
            <person name="Suzuki Y."/>
            <person name="Takenaka M."/>
            <person name="Takezawa D."/>
            <person name="Tomogane H."/>
            <person name="Tsuzuki M."/>
            <person name="Ueda T."/>
            <person name="Umeda M."/>
            <person name="Ward J."/>
            <person name="Watanabe Y."/>
            <person name="Yazaki K."/>
            <person name="Yokoyama R."/>
            <person name="Yoshitake Y."/>
            <person name="Yotsui I."/>
            <person name="Zachgo S."/>
            <person name="Schmutz J."/>
        </authorList>
    </citation>
    <scope>NUCLEOTIDE SEQUENCE [LARGE SCALE GENOMIC DNA]</scope>
    <source>
        <strain evidence="5">cv. B-3</strain>
    </source>
</reference>
<feature type="domain" description="DUF4283" evidence="2">
    <location>
        <begin position="41"/>
        <end position="123"/>
    </location>
</feature>
<dbReference type="Pfam" id="PF14392">
    <property type="entry name" value="zf-CCHC_4"/>
    <property type="match status" value="1"/>
</dbReference>
<evidence type="ECO:0000313" key="4">
    <source>
        <dbReference type="EMBL" id="RID76704.1"/>
    </source>
</evidence>
<feature type="region of interest" description="Disordered" evidence="1">
    <location>
        <begin position="286"/>
        <end position="366"/>
    </location>
</feature>
<name>A0A398AJ29_BRACM</name>
<evidence type="ECO:0000256" key="1">
    <source>
        <dbReference type="SAM" id="MobiDB-lite"/>
    </source>
</evidence>
<feature type="compositionally biased region" description="Basic and acidic residues" evidence="1">
    <location>
        <begin position="1"/>
        <end position="16"/>
    </location>
</feature>
<feature type="compositionally biased region" description="Basic and acidic residues" evidence="1">
    <location>
        <begin position="310"/>
        <end position="332"/>
    </location>
</feature>
<evidence type="ECO:0000313" key="5">
    <source>
        <dbReference type="Proteomes" id="UP000264353"/>
    </source>
</evidence>
<dbReference type="PANTHER" id="PTHR31286">
    <property type="entry name" value="GLYCINE-RICH CELL WALL STRUCTURAL PROTEIN 1.8-LIKE"/>
    <property type="match status" value="1"/>
</dbReference>
<feature type="compositionally biased region" description="Basic and acidic residues" evidence="1">
    <location>
        <begin position="286"/>
        <end position="296"/>
    </location>
</feature>
<feature type="domain" description="Zinc knuckle CX2CX4HX4C" evidence="3">
    <location>
        <begin position="178"/>
        <end position="220"/>
    </location>
</feature>
<protein>
    <recommendedName>
        <fullName evidence="6">DUF4283 domain-containing protein</fullName>
    </recommendedName>
</protein>
<evidence type="ECO:0008006" key="6">
    <source>
        <dbReference type="Google" id="ProtNLM"/>
    </source>
</evidence>